<dbReference type="KEGG" id="gah:GAH_01520"/>
<gene>
    <name evidence="1" type="ORF">GAH_01520</name>
</gene>
<dbReference type="Gene3D" id="3.30.530.20">
    <property type="match status" value="1"/>
</dbReference>
<organism evidence="1 2">
    <name type="scientific">Geoglobus ahangari</name>
    <dbReference type="NCBI Taxonomy" id="113653"/>
    <lineage>
        <taxon>Archaea</taxon>
        <taxon>Methanobacteriati</taxon>
        <taxon>Methanobacteriota</taxon>
        <taxon>Archaeoglobi</taxon>
        <taxon>Archaeoglobales</taxon>
        <taxon>Archaeoglobaceae</taxon>
        <taxon>Geoglobus</taxon>
    </lineage>
</organism>
<dbReference type="OrthoDB" id="380300at2157"/>
<keyword evidence="2" id="KW-1185">Reference proteome</keyword>
<evidence type="ECO:0000313" key="2">
    <source>
        <dbReference type="Proteomes" id="UP000034723"/>
    </source>
</evidence>
<reference evidence="1 2" key="1">
    <citation type="submission" date="2015-04" db="EMBL/GenBank/DDBJ databases">
        <title>The complete genome sequence of the hyperthermophilic, obligate iron-reducing archaeon Geoglobus ahangari strain 234T.</title>
        <authorList>
            <person name="Manzella M.P."/>
            <person name="Holmes D.E."/>
            <person name="Rocheleau J.M."/>
            <person name="Chung A."/>
            <person name="Reguera G."/>
            <person name="Kashefi K."/>
        </authorList>
    </citation>
    <scope>NUCLEOTIDE SEQUENCE [LARGE SCALE GENOMIC DNA]</scope>
    <source>
        <strain evidence="1 2">234</strain>
    </source>
</reference>
<dbReference type="AlphaFoldDB" id="A0A0F7IET5"/>
<sequence length="137" mass="15348">MPEAREEFVVSAPKSRVVEVLSNPRDVGECFGFVKGTSEDGKIWYIKAPMSAITQTRELHMSFSEEGKLEWEARGEHLLWRGRFEVEEVEGGVKVVVVLYVEGLGAMASIINPMASVQIRGQLRHFVKKLKEKISGA</sequence>
<dbReference type="GeneID" id="24804090"/>
<dbReference type="InParanoid" id="A0A0F7IET5"/>
<protein>
    <recommendedName>
        <fullName evidence="3">Polyketide cyclase / dehydrase and lipid transport</fullName>
    </recommendedName>
</protein>
<dbReference type="STRING" id="113653.GAH_01520"/>
<dbReference type="HOGENOM" id="CLU_1870642_0_0_2"/>
<dbReference type="RefSeq" id="WP_048095868.1">
    <property type="nucleotide sequence ID" value="NZ_CP011267.1"/>
</dbReference>
<dbReference type="SUPFAM" id="SSF55961">
    <property type="entry name" value="Bet v1-like"/>
    <property type="match status" value="1"/>
</dbReference>
<dbReference type="EMBL" id="CP011267">
    <property type="protein sequence ID" value="AKG91192.1"/>
    <property type="molecule type" value="Genomic_DNA"/>
</dbReference>
<dbReference type="Proteomes" id="UP000034723">
    <property type="component" value="Chromosome"/>
</dbReference>
<evidence type="ECO:0008006" key="3">
    <source>
        <dbReference type="Google" id="ProtNLM"/>
    </source>
</evidence>
<name>A0A0F7IET5_9EURY</name>
<accession>A0A0F7IET5</accession>
<evidence type="ECO:0000313" key="1">
    <source>
        <dbReference type="EMBL" id="AKG91192.1"/>
    </source>
</evidence>
<proteinExistence type="predicted"/>
<dbReference type="InterPro" id="IPR023393">
    <property type="entry name" value="START-like_dom_sf"/>
</dbReference>